<dbReference type="PANTHER" id="PTHR10758">
    <property type="entry name" value="26S PROTEASOME NON-ATPASE REGULATORY SUBUNIT 3/COP9 SIGNALOSOME COMPLEX SUBUNIT 3"/>
    <property type="match status" value="1"/>
</dbReference>
<sequence>MSAQKDVEMKDAGADTKPDATNTLEEIPLAHEIELTFGLLHKAAANFDNRYVSKVFRDLGAVRRKIAADPASLAAVIVKTFPESHANRAAFLQHLPPLEGNLDSVTDELKDPVLPEISAYVHLLVQIYLLDTKQWEHLADFNASVVAFLSAHDRRTLDFLQAKLWFYVARAAELRGDLLSVRPALTNALRSASLRHDDETTASVITLLLRNYLLSHDISQAANLCEKTTFPANAGNALTARYYYYLARINTVQLDYTTAHECVIAAIRKAPQTALARGFVQEATKLNVIIELLMGDIPELSVFKGALGSLEPYFLITKAVRLGDLKFFSEVLKKYETAFVKDNNFTLVSRLHQNVIKTGIRIISLSYAKILLKDICIKLHLDSEEATEYIVSKAIRDGVIEASVDHQHGFMKLKELLDVYSTKQPQEDFDQRIRFCLSLHTDSVKAMRYPTEDNKNDVNRNQLEGLEDEMGLLQAIEDGELDDFMD</sequence>
<dbReference type="InterPro" id="IPR050756">
    <property type="entry name" value="CSN3"/>
</dbReference>
<dbReference type="GO" id="GO:0008541">
    <property type="term" value="C:proteasome regulatory particle, lid subcomplex"/>
    <property type="evidence" value="ECO:0007669"/>
    <property type="project" value="TreeGrafter"/>
</dbReference>
<evidence type="ECO:0000256" key="2">
    <source>
        <dbReference type="ARBA" id="ARBA00022942"/>
    </source>
</evidence>
<dbReference type="GO" id="GO:0042176">
    <property type="term" value="P:regulation of protein catabolic process"/>
    <property type="evidence" value="ECO:0007669"/>
    <property type="project" value="InterPro"/>
</dbReference>
<dbReference type="InterPro" id="IPR000717">
    <property type="entry name" value="PCI_dom"/>
</dbReference>
<dbReference type="Pfam" id="PF08375">
    <property type="entry name" value="Rpn3_C"/>
    <property type="match status" value="1"/>
</dbReference>
<dbReference type="SMART" id="SM00088">
    <property type="entry name" value="PINT"/>
    <property type="match status" value="1"/>
</dbReference>
<proteinExistence type="inferred from homology"/>
<dbReference type="EMBL" id="CP034460">
    <property type="protein sequence ID" value="QBM89976.1"/>
    <property type="molecule type" value="Genomic_DNA"/>
</dbReference>
<feature type="domain" description="PCI" evidence="4">
    <location>
        <begin position="240"/>
        <end position="418"/>
    </location>
</feature>
<accession>A0A4P6XU28</accession>
<dbReference type="InterPro" id="IPR057985">
    <property type="entry name" value="TPR_PSMD3_N"/>
</dbReference>
<dbReference type="STRING" id="2163413.A0A4P6XU28"/>
<dbReference type="PANTHER" id="PTHR10758:SF2">
    <property type="entry name" value="26S PROTEASOME NON-ATPASE REGULATORY SUBUNIT 3"/>
    <property type="match status" value="1"/>
</dbReference>
<organism evidence="5 6">
    <name type="scientific">Metschnikowia aff. pulcherrima</name>
    <dbReference type="NCBI Taxonomy" id="2163413"/>
    <lineage>
        <taxon>Eukaryota</taxon>
        <taxon>Fungi</taxon>
        <taxon>Dikarya</taxon>
        <taxon>Ascomycota</taxon>
        <taxon>Saccharomycotina</taxon>
        <taxon>Pichiomycetes</taxon>
        <taxon>Metschnikowiaceae</taxon>
        <taxon>Metschnikowia</taxon>
    </lineage>
</organism>
<evidence type="ECO:0000259" key="4">
    <source>
        <dbReference type="PROSITE" id="PS50250"/>
    </source>
</evidence>
<evidence type="ECO:0000313" key="5">
    <source>
        <dbReference type="EMBL" id="QBM89976.1"/>
    </source>
</evidence>
<keyword evidence="6" id="KW-1185">Reference proteome</keyword>
<dbReference type="Pfam" id="PF25573">
    <property type="entry name" value="TPR_PSMD3_N"/>
    <property type="match status" value="1"/>
</dbReference>
<feature type="compositionally biased region" description="Basic and acidic residues" evidence="3">
    <location>
        <begin position="1"/>
        <end position="18"/>
    </location>
</feature>
<dbReference type="SUPFAM" id="SSF46785">
    <property type="entry name" value="Winged helix' DNA-binding domain"/>
    <property type="match status" value="1"/>
</dbReference>
<evidence type="ECO:0000256" key="1">
    <source>
        <dbReference type="ARBA" id="ARBA00007912"/>
    </source>
</evidence>
<name>A0A4P6XU28_9ASCO</name>
<dbReference type="GO" id="GO:0030234">
    <property type="term" value="F:enzyme regulator activity"/>
    <property type="evidence" value="ECO:0007669"/>
    <property type="project" value="InterPro"/>
</dbReference>
<feature type="region of interest" description="Disordered" evidence="3">
    <location>
        <begin position="1"/>
        <end position="20"/>
    </location>
</feature>
<dbReference type="InterPro" id="IPR013586">
    <property type="entry name" value="PSMD3_C"/>
</dbReference>
<reference evidence="6" key="1">
    <citation type="submission" date="2019-03" db="EMBL/GenBank/DDBJ databases">
        <title>Snf2 controls pulcherriminic acid biosynthesis and connects pigmentation and antifungal activity of the yeast Metschnikowia pulcherrima.</title>
        <authorList>
            <person name="Gore-Lloyd D."/>
            <person name="Sumann I."/>
            <person name="Brachmann A.O."/>
            <person name="Schneeberger K."/>
            <person name="Ortiz-Merino R.A."/>
            <person name="Moreno-Beltran M."/>
            <person name="Schlaefli M."/>
            <person name="Kirner P."/>
            <person name="Santos Kron A."/>
            <person name="Wolfe K.H."/>
            <person name="Piel J."/>
            <person name="Ahrens C.H."/>
            <person name="Henk D."/>
            <person name="Freimoser F.M."/>
        </authorList>
    </citation>
    <scope>NUCLEOTIDE SEQUENCE [LARGE SCALE GENOMIC DNA]</scope>
    <source>
        <strain evidence="6">APC 1.2</strain>
    </source>
</reference>
<dbReference type="Pfam" id="PF01399">
    <property type="entry name" value="PCI"/>
    <property type="match status" value="1"/>
</dbReference>
<dbReference type="AlphaFoldDB" id="A0A4P6XU28"/>
<gene>
    <name evidence="5" type="primary">MPUL0E02130</name>
    <name evidence="5" type="ORF">METSCH_E02130</name>
</gene>
<dbReference type="Proteomes" id="UP000292447">
    <property type="component" value="Chromosome V"/>
</dbReference>
<dbReference type="SMART" id="SM00753">
    <property type="entry name" value="PAM"/>
    <property type="match status" value="1"/>
</dbReference>
<comment type="similarity">
    <text evidence="1">Belongs to the proteasome subunit S3 family.</text>
</comment>
<keyword evidence="2 5" id="KW-0647">Proteasome</keyword>
<evidence type="ECO:0000256" key="3">
    <source>
        <dbReference type="SAM" id="MobiDB-lite"/>
    </source>
</evidence>
<dbReference type="GO" id="GO:0006511">
    <property type="term" value="P:ubiquitin-dependent protein catabolic process"/>
    <property type="evidence" value="ECO:0007669"/>
    <property type="project" value="TreeGrafter"/>
</dbReference>
<dbReference type="PROSITE" id="PS50250">
    <property type="entry name" value="PCI"/>
    <property type="match status" value="1"/>
</dbReference>
<evidence type="ECO:0000313" key="6">
    <source>
        <dbReference type="Proteomes" id="UP000292447"/>
    </source>
</evidence>
<dbReference type="InterPro" id="IPR036390">
    <property type="entry name" value="WH_DNA-bd_sf"/>
</dbReference>
<protein>
    <submittedName>
        <fullName evidence="5">26S proteasome regulatory particle non-ATPase Rpn3p</fullName>
    </submittedName>
</protein>